<dbReference type="Pfam" id="PF00072">
    <property type="entry name" value="Response_reg"/>
    <property type="match status" value="1"/>
</dbReference>
<dbReference type="InterPro" id="IPR001789">
    <property type="entry name" value="Sig_transdc_resp-reg_receiver"/>
</dbReference>
<evidence type="ECO:0000256" key="4">
    <source>
        <dbReference type="ARBA" id="ARBA00023125"/>
    </source>
</evidence>
<dbReference type="FunFam" id="3.40.50.2300:FF:000001">
    <property type="entry name" value="DNA-binding response regulator PhoB"/>
    <property type="match status" value="1"/>
</dbReference>
<dbReference type="PANTHER" id="PTHR32071">
    <property type="entry name" value="TRANSCRIPTIONAL REGULATORY PROTEIN"/>
    <property type="match status" value="1"/>
</dbReference>
<keyword evidence="3" id="KW-0805">Transcription regulation</keyword>
<feature type="non-terminal residue" evidence="7">
    <location>
        <position position="180"/>
    </location>
</feature>
<organism evidence="7">
    <name type="scientific">marine sediment metagenome</name>
    <dbReference type="NCBI Taxonomy" id="412755"/>
    <lineage>
        <taxon>unclassified sequences</taxon>
        <taxon>metagenomes</taxon>
        <taxon>ecological metagenomes</taxon>
    </lineage>
</organism>
<protein>
    <recommendedName>
        <fullName evidence="6">Response regulatory domain-containing protein</fullName>
    </recommendedName>
</protein>
<dbReference type="SMART" id="SM00448">
    <property type="entry name" value="REC"/>
    <property type="match status" value="1"/>
</dbReference>
<accession>X0WNL8</accession>
<evidence type="ECO:0000256" key="5">
    <source>
        <dbReference type="ARBA" id="ARBA00023163"/>
    </source>
</evidence>
<evidence type="ECO:0000256" key="1">
    <source>
        <dbReference type="ARBA" id="ARBA00022553"/>
    </source>
</evidence>
<dbReference type="GO" id="GO:0003677">
    <property type="term" value="F:DNA binding"/>
    <property type="evidence" value="ECO:0007669"/>
    <property type="project" value="UniProtKB-KW"/>
</dbReference>
<keyword evidence="2" id="KW-0902">Two-component regulatory system</keyword>
<keyword evidence="4" id="KW-0238">DNA-binding</keyword>
<dbReference type="InterPro" id="IPR011006">
    <property type="entry name" value="CheY-like_superfamily"/>
</dbReference>
<evidence type="ECO:0000259" key="6">
    <source>
        <dbReference type="PROSITE" id="PS50110"/>
    </source>
</evidence>
<dbReference type="EMBL" id="BARS01034788">
    <property type="protein sequence ID" value="GAG26093.1"/>
    <property type="molecule type" value="Genomic_DNA"/>
</dbReference>
<keyword evidence="1" id="KW-0597">Phosphoprotein</keyword>
<feature type="domain" description="Response regulatory" evidence="6">
    <location>
        <begin position="13"/>
        <end position="127"/>
    </location>
</feature>
<dbReference type="AlphaFoldDB" id="X0WNL8"/>
<sequence>MSTQPSTYNQRRRILVIDDEDSMRRFLNMLLESEGYEIVTIENGADGISRLERDSFDLVITDLKMPGVDGLSVLDSVRSKYPDLPVVILTAYGSEKVAADAIKRGAFQLVEKSAHNDEILMAVSNALAISRVRTENHALKQQLKKRHEERKMIGRSEEMLKVYRMVEKVAVSEATVLVYG</sequence>
<dbReference type="Gene3D" id="3.40.50.2300">
    <property type="match status" value="1"/>
</dbReference>
<proteinExistence type="predicted"/>
<evidence type="ECO:0000313" key="7">
    <source>
        <dbReference type="EMBL" id="GAG26093.1"/>
    </source>
</evidence>
<dbReference type="PROSITE" id="PS50110">
    <property type="entry name" value="RESPONSE_REGULATORY"/>
    <property type="match status" value="1"/>
</dbReference>
<evidence type="ECO:0000256" key="2">
    <source>
        <dbReference type="ARBA" id="ARBA00023012"/>
    </source>
</evidence>
<name>X0WNL8_9ZZZZ</name>
<dbReference type="SUPFAM" id="SSF52172">
    <property type="entry name" value="CheY-like"/>
    <property type="match status" value="1"/>
</dbReference>
<keyword evidence="5" id="KW-0804">Transcription</keyword>
<gene>
    <name evidence="7" type="ORF">S01H1_53701</name>
</gene>
<dbReference type="GO" id="GO:0000160">
    <property type="term" value="P:phosphorelay signal transduction system"/>
    <property type="evidence" value="ECO:0007669"/>
    <property type="project" value="UniProtKB-KW"/>
</dbReference>
<evidence type="ECO:0000256" key="3">
    <source>
        <dbReference type="ARBA" id="ARBA00023015"/>
    </source>
</evidence>
<dbReference type="PANTHER" id="PTHR32071:SF113">
    <property type="entry name" value="ALGINATE BIOSYNTHESIS TRANSCRIPTIONAL REGULATORY PROTEIN ALGB"/>
    <property type="match status" value="1"/>
</dbReference>
<comment type="caution">
    <text evidence="7">The sequence shown here is derived from an EMBL/GenBank/DDBJ whole genome shotgun (WGS) entry which is preliminary data.</text>
</comment>
<reference evidence="7" key="1">
    <citation type="journal article" date="2014" name="Front. Microbiol.">
        <title>High frequency of phylogenetically diverse reductive dehalogenase-homologous genes in deep subseafloor sedimentary metagenomes.</title>
        <authorList>
            <person name="Kawai M."/>
            <person name="Futagami T."/>
            <person name="Toyoda A."/>
            <person name="Takaki Y."/>
            <person name="Nishi S."/>
            <person name="Hori S."/>
            <person name="Arai W."/>
            <person name="Tsubouchi T."/>
            <person name="Morono Y."/>
            <person name="Uchiyama I."/>
            <person name="Ito T."/>
            <person name="Fujiyama A."/>
            <person name="Inagaki F."/>
            <person name="Takami H."/>
        </authorList>
    </citation>
    <scope>NUCLEOTIDE SEQUENCE</scope>
    <source>
        <strain evidence="7">Expedition CK06-06</strain>
    </source>
</reference>